<organism evidence="3">
    <name type="scientific">Perkinsus marinus (strain ATCC 50983 / TXsc)</name>
    <dbReference type="NCBI Taxonomy" id="423536"/>
    <lineage>
        <taxon>Eukaryota</taxon>
        <taxon>Sar</taxon>
        <taxon>Alveolata</taxon>
        <taxon>Perkinsozoa</taxon>
        <taxon>Perkinsea</taxon>
        <taxon>Perkinsida</taxon>
        <taxon>Perkinsidae</taxon>
        <taxon>Perkinsus</taxon>
    </lineage>
</organism>
<dbReference type="Proteomes" id="UP000007800">
    <property type="component" value="Unassembled WGS sequence"/>
</dbReference>
<protein>
    <submittedName>
        <fullName evidence="2">Uncharacterized protein</fullName>
    </submittedName>
</protein>
<keyword evidence="1" id="KW-1133">Transmembrane helix</keyword>
<reference evidence="2 3" key="1">
    <citation type="submission" date="2008-07" db="EMBL/GenBank/DDBJ databases">
        <authorList>
            <person name="El-Sayed N."/>
            <person name="Caler E."/>
            <person name="Inman J."/>
            <person name="Amedeo P."/>
            <person name="Hass B."/>
            <person name="Wortman J."/>
        </authorList>
    </citation>
    <scope>NUCLEOTIDE SEQUENCE [LARGE SCALE GENOMIC DNA]</scope>
    <source>
        <strain evidence="3">ATCC 50983 / TXsc</strain>
    </source>
</reference>
<gene>
    <name evidence="2" type="ORF">Pmar_PMAR017028</name>
</gene>
<dbReference type="InParanoid" id="C5L5Y3"/>
<dbReference type="AlphaFoldDB" id="C5L5Y3"/>
<keyword evidence="1" id="KW-0472">Membrane</keyword>
<evidence type="ECO:0000313" key="3">
    <source>
        <dbReference type="Proteomes" id="UP000007800"/>
    </source>
</evidence>
<dbReference type="GeneID" id="9043302"/>
<keyword evidence="3" id="KW-1185">Reference proteome</keyword>
<feature type="transmembrane region" description="Helical" evidence="1">
    <location>
        <begin position="12"/>
        <end position="31"/>
    </location>
</feature>
<keyword evidence="1" id="KW-0812">Transmembrane</keyword>
<dbReference type="OrthoDB" id="469988at2759"/>
<feature type="transmembrane region" description="Helical" evidence="1">
    <location>
        <begin position="37"/>
        <end position="56"/>
    </location>
</feature>
<name>C5L5Y3_PERM5</name>
<proteinExistence type="predicted"/>
<dbReference type="RefSeq" id="XP_002776044.1">
    <property type="nucleotide sequence ID" value="XM_002775998.1"/>
</dbReference>
<evidence type="ECO:0000256" key="1">
    <source>
        <dbReference type="SAM" id="Phobius"/>
    </source>
</evidence>
<dbReference type="EMBL" id="GG679600">
    <property type="protein sequence ID" value="EER07860.1"/>
    <property type="molecule type" value="Genomic_DNA"/>
</dbReference>
<sequence>MFDKLKIKELRWTWATYSSLAGTGVLLWRLFGTFPAFWHVALYAGLGLLALIFMFADFRGESGSGVISRAVGKVAGWFGAGAGGLRS</sequence>
<accession>C5L5Y3</accession>
<evidence type="ECO:0000313" key="2">
    <source>
        <dbReference type="EMBL" id="EER07860.1"/>
    </source>
</evidence>